<dbReference type="WBParaSite" id="nRc.2.0.1.t26379-RA">
    <property type="protein sequence ID" value="nRc.2.0.1.t26379-RA"/>
    <property type="gene ID" value="nRc.2.0.1.g26379"/>
</dbReference>
<dbReference type="Proteomes" id="UP000887565">
    <property type="component" value="Unplaced"/>
</dbReference>
<sequence>MTKEFVGCPMFKNRTEESLGQRGAEPHRQRSTPYPGPVWAQPVRPCPGLVPGPGLVVAGLMLKKSAHSHDGNQQPPTTSNLVVGGQWPLFLSVATNSHRPLATWRLVLDGRWLLNMATSGQQPPAT</sequence>
<keyword evidence="2" id="KW-1185">Reference proteome</keyword>
<evidence type="ECO:0000313" key="3">
    <source>
        <dbReference type="WBParaSite" id="nRc.2.0.1.t26379-RA"/>
    </source>
</evidence>
<feature type="compositionally biased region" description="Basic and acidic residues" evidence="1">
    <location>
        <begin position="13"/>
        <end position="28"/>
    </location>
</feature>
<evidence type="ECO:0000256" key="1">
    <source>
        <dbReference type="SAM" id="MobiDB-lite"/>
    </source>
</evidence>
<reference evidence="3" key="1">
    <citation type="submission" date="2022-11" db="UniProtKB">
        <authorList>
            <consortium name="WormBaseParasite"/>
        </authorList>
    </citation>
    <scope>IDENTIFICATION</scope>
</reference>
<organism evidence="2 3">
    <name type="scientific">Romanomermis culicivorax</name>
    <name type="common">Nematode worm</name>
    <dbReference type="NCBI Taxonomy" id="13658"/>
    <lineage>
        <taxon>Eukaryota</taxon>
        <taxon>Metazoa</taxon>
        <taxon>Ecdysozoa</taxon>
        <taxon>Nematoda</taxon>
        <taxon>Enoplea</taxon>
        <taxon>Dorylaimia</taxon>
        <taxon>Mermithida</taxon>
        <taxon>Mermithoidea</taxon>
        <taxon>Mermithidae</taxon>
        <taxon>Romanomermis</taxon>
    </lineage>
</organism>
<name>A0A915JJM8_ROMCU</name>
<proteinExistence type="predicted"/>
<protein>
    <submittedName>
        <fullName evidence="3">Uncharacterized protein</fullName>
    </submittedName>
</protein>
<evidence type="ECO:0000313" key="2">
    <source>
        <dbReference type="Proteomes" id="UP000887565"/>
    </source>
</evidence>
<accession>A0A915JJM8</accession>
<feature type="region of interest" description="Disordered" evidence="1">
    <location>
        <begin position="1"/>
        <end position="39"/>
    </location>
</feature>
<dbReference type="AlphaFoldDB" id="A0A915JJM8"/>